<dbReference type="Pfam" id="PF10497">
    <property type="entry name" value="zf-4CXXC_R1"/>
    <property type="match status" value="1"/>
</dbReference>
<dbReference type="PANTHER" id="PTHR31169:SF8">
    <property type="entry name" value="ZINC-FINGER DOMAIN OF MONOAMINE-OXIDASE A REPRESSOR R1 PROTEIN"/>
    <property type="match status" value="1"/>
</dbReference>
<keyword evidence="8" id="KW-0804">Transcription</keyword>
<dbReference type="InterPro" id="IPR018866">
    <property type="entry name" value="Znf-4CXXC_R1"/>
</dbReference>
<evidence type="ECO:0000259" key="11">
    <source>
        <dbReference type="Pfam" id="PF10497"/>
    </source>
</evidence>
<dbReference type="RefSeq" id="XP_012178377.1">
    <property type="nucleotide sequence ID" value="XM_012322987.1"/>
</dbReference>
<proteinExistence type="predicted"/>
<dbReference type="EMBL" id="HE796915">
    <property type="protein sequence ID" value="CCL99094.1"/>
    <property type="molecule type" value="Genomic_DNA"/>
</dbReference>
<dbReference type="InParanoid" id="J4H0X2"/>
<evidence type="ECO:0000256" key="7">
    <source>
        <dbReference type="ARBA" id="ARBA00023015"/>
    </source>
</evidence>
<feature type="region of interest" description="Disordered" evidence="10">
    <location>
        <begin position="630"/>
        <end position="649"/>
    </location>
</feature>
<feature type="compositionally biased region" description="Low complexity" evidence="10">
    <location>
        <begin position="32"/>
        <end position="43"/>
    </location>
</feature>
<evidence type="ECO:0000256" key="3">
    <source>
        <dbReference type="ARBA" id="ARBA00022490"/>
    </source>
</evidence>
<dbReference type="STRING" id="599839.J4H0X2"/>
<dbReference type="PANTHER" id="PTHR31169">
    <property type="entry name" value="OS05G0300700 PROTEIN"/>
    <property type="match status" value="1"/>
</dbReference>
<feature type="compositionally biased region" description="Low complexity" evidence="10">
    <location>
        <begin position="57"/>
        <end position="69"/>
    </location>
</feature>
<feature type="compositionally biased region" description="Acidic residues" evidence="10">
    <location>
        <begin position="639"/>
        <end position="649"/>
    </location>
</feature>
<evidence type="ECO:0000313" key="13">
    <source>
        <dbReference type="Proteomes" id="UP000006352"/>
    </source>
</evidence>
<dbReference type="GO" id="GO:0005737">
    <property type="term" value="C:cytoplasm"/>
    <property type="evidence" value="ECO:0007669"/>
    <property type="project" value="UniProtKB-SubCell"/>
</dbReference>
<gene>
    <name evidence="12" type="ORF">FIBRA_01108</name>
</gene>
<dbReference type="Proteomes" id="UP000006352">
    <property type="component" value="Unassembled WGS sequence"/>
</dbReference>
<dbReference type="GeneID" id="24094005"/>
<evidence type="ECO:0000313" key="12">
    <source>
        <dbReference type="EMBL" id="CCL99094.1"/>
    </source>
</evidence>
<keyword evidence="9" id="KW-0539">Nucleus</keyword>
<keyword evidence="3" id="KW-0963">Cytoplasm</keyword>
<organism evidence="12 13">
    <name type="scientific">Fibroporia radiculosa</name>
    <dbReference type="NCBI Taxonomy" id="599839"/>
    <lineage>
        <taxon>Eukaryota</taxon>
        <taxon>Fungi</taxon>
        <taxon>Dikarya</taxon>
        <taxon>Basidiomycota</taxon>
        <taxon>Agaricomycotina</taxon>
        <taxon>Agaricomycetes</taxon>
        <taxon>Polyporales</taxon>
        <taxon>Fibroporiaceae</taxon>
        <taxon>Fibroporia</taxon>
    </lineage>
</organism>
<evidence type="ECO:0000256" key="10">
    <source>
        <dbReference type="SAM" id="MobiDB-lite"/>
    </source>
</evidence>
<feature type="domain" description="Zinc-finger" evidence="11">
    <location>
        <begin position="121"/>
        <end position="235"/>
    </location>
</feature>
<feature type="compositionally biased region" description="Basic and acidic residues" evidence="10">
    <location>
        <begin position="76"/>
        <end position="89"/>
    </location>
</feature>
<evidence type="ECO:0000256" key="9">
    <source>
        <dbReference type="ARBA" id="ARBA00023242"/>
    </source>
</evidence>
<dbReference type="HOGENOM" id="CLU_019575_0_0_1"/>
<feature type="region of interest" description="Disordered" evidence="10">
    <location>
        <begin position="701"/>
        <end position="740"/>
    </location>
</feature>
<name>J4H0X2_9APHY</name>
<dbReference type="OrthoDB" id="298344at2759"/>
<keyword evidence="7" id="KW-0805">Transcription regulation</keyword>
<dbReference type="AlphaFoldDB" id="J4H0X2"/>
<feature type="region of interest" description="Disordered" evidence="10">
    <location>
        <begin position="1"/>
        <end position="111"/>
    </location>
</feature>
<keyword evidence="4" id="KW-1017">Isopeptide bond</keyword>
<feature type="region of interest" description="Disordered" evidence="10">
    <location>
        <begin position="245"/>
        <end position="280"/>
    </location>
</feature>
<evidence type="ECO:0000256" key="5">
    <source>
        <dbReference type="ARBA" id="ARBA00022553"/>
    </source>
</evidence>
<reference evidence="12 13" key="1">
    <citation type="journal article" date="2012" name="Appl. Environ. Microbiol.">
        <title>Short-read sequencing for genomic analysis of the brown rot fungus Fibroporia radiculosa.</title>
        <authorList>
            <person name="Tang J.D."/>
            <person name="Perkins A.D."/>
            <person name="Sonstegard T.S."/>
            <person name="Schroeder S.G."/>
            <person name="Burgess S.C."/>
            <person name="Diehl S.V."/>
        </authorList>
    </citation>
    <scope>NUCLEOTIDE SEQUENCE [LARGE SCALE GENOMIC DNA]</scope>
    <source>
        <strain evidence="12 13">TFFH 294</strain>
    </source>
</reference>
<dbReference type="InterPro" id="IPR040221">
    <property type="entry name" value="CDCA7/CDA7L"/>
</dbReference>
<feature type="compositionally biased region" description="Polar residues" evidence="10">
    <location>
        <begin position="269"/>
        <end position="280"/>
    </location>
</feature>
<keyword evidence="5" id="KW-0597">Phosphoprotein</keyword>
<evidence type="ECO:0000256" key="2">
    <source>
        <dbReference type="ARBA" id="ARBA00004496"/>
    </source>
</evidence>
<dbReference type="GO" id="GO:0005634">
    <property type="term" value="C:nucleus"/>
    <property type="evidence" value="ECO:0007669"/>
    <property type="project" value="UniProtKB-SubCell"/>
</dbReference>
<protein>
    <recommendedName>
        <fullName evidence="11">Zinc-finger domain-containing protein</fullName>
    </recommendedName>
</protein>
<evidence type="ECO:0000256" key="8">
    <source>
        <dbReference type="ARBA" id="ARBA00023163"/>
    </source>
</evidence>
<sequence>MPLSSSRSRPLNHVIDKTRQLFVEIPPSPLHSSRISGTSTPSSLKENMPLQHSRTESSSGAAAAKSLSSHTRKRKLSDASRKMSGREELTMPQSKKAKLDASARGNTSKPKDTKFPNGFFHCHQCNKKRDPSDGVQCTFLTSARSAGRCKAKYCRACLKNRYAQVLEDIKKEDASNVSKKDKGKHVANVGYHYKCPKCRDECNCRVCRKAKGLEPTGNLTLLARRTGKESASAFLSEDPNAIGIMPGRGHQVSPKEKSKKIKSQARVDSASSTKLKVTGATKSSQKLGDKAISGRPAARLRKLPSPKPVWRRVPVLLNQDTAEARIHIREFCLRFSVVLNIGKSYLDELEVLAGVNGTPEDDEELSGWVSEACAKAIILGLLSVIAESSESQPVSKIIKDAIKGIKASGANLNRVWASLATLRDGLRSVSSNLVRFDDPLPPPASATYRTTRSGLQGGATDTGVFVATAAQLIPVIARLIEFTLTTQPIRDDLDRGATLEKDLVKDVREAIVNENTRWKDFKANGNLTKAMMKLERMKHKQTLEDLEYAHRVALASCSLRYCPLGRDHEGRMYYALSPGEAEREAAMQLIAGKDRKVKIGRRRGGFTEDERRDLHRWSWFIAVWGKLPSGAAKAKNPDDETEDDDDDDDELETWWAFWQPEEIKKIADWITHQGELIQPGSFDDIEKIRLDDEQASITDSSTIASSLVGSREPSPLSDLSDDDDNEVDSAGLHDGGHRLGPSKLELQALVKSLKGYAELLQWRVRRVEADVVVETK</sequence>
<evidence type="ECO:0000256" key="4">
    <source>
        <dbReference type="ARBA" id="ARBA00022499"/>
    </source>
</evidence>
<evidence type="ECO:0000256" key="1">
    <source>
        <dbReference type="ARBA" id="ARBA00004123"/>
    </source>
</evidence>
<accession>J4H0X2</accession>
<dbReference type="GO" id="GO:0006355">
    <property type="term" value="P:regulation of DNA-templated transcription"/>
    <property type="evidence" value="ECO:0007669"/>
    <property type="project" value="InterPro"/>
</dbReference>
<evidence type="ECO:0000256" key="6">
    <source>
        <dbReference type="ARBA" id="ARBA00022843"/>
    </source>
</evidence>
<keyword evidence="6" id="KW-0832">Ubl conjugation</keyword>
<comment type="subcellular location">
    <subcellularLocation>
        <location evidence="2">Cytoplasm</location>
    </subcellularLocation>
    <subcellularLocation>
        <location evidence="1">Nucleus</location>
    </subcellularLocation>
</comment>
<keyword evidence="13" id="KW-1185">Reference proteome</keyword>